<dbReference type="GO" id="GO:0005975">
    <property type="term" value="P:carbohydrate metabolic process"/>
    <property type="evidence" value="ECO:0007669"/>
    <property type="project" value="InterPro"/>
</dbReference>
<evidence type="ECO:0000256" key="7">
    <source>
        <dbReference type="ARBA" id="ARBA00023136"/>
    </source>
</evidence>
<feature type="binding site" evidence="10">
    <location>
        <position position="167"/>
    </location>
    <ligand>
        <name>UDP-N-acetyl-alpha-D-glucosamine</name>
        <dbReference type="ChEBI" id="CHEBI:57705"/>
    </ligand>
</feature>
<dbReference type="EC" id="2.4.1.227" evidence="10"/>
<evidence type="ECO:0000313" key="13">
    <source>
        <dbReference type="EMBL" id="CAC9924598.1"/>
    </source>
</evidence>
<keyword evidence="1 10" id="KW-1003">Cell membrane</keyword>
<dbReference type="PANTHER" id="PTHR21015:SF22">
    <property type="entry name" value="GLYCOSYLTRANSFERASE"/>
    <property type="match status" value="1"/>
</dbReference>
<name>A0A6V6XZ47_9FIRM</name>
<dbReference type="Pfam" id="PF03033">
    <property type="entry name" value="Glyco_transf_28"/>
    <property type="match status" value="1"/>
</dbReference>
<evidence type="ECO:0000256" key="8">
    <source>
        <dbReference type="ARBA" id="ARBA00023306"/>
    </source>
</evidence>
<dbReference type="SUPFAM" id="SSF53756">
    <property type="entry name" value="UDP-Glycosyltransferase/glycogen phosphorylase"/>
    <property type="match status" value="1"/>
</dbReference>
<reference evidence="13 14" key="1">
    <citation type="submission" date="2020-06" db="EMBL/GenBank/DDBJ databases">
        <authorList>
            <person name="Criscuolo A."/>
        </authorList>
    </citation>
    <scope>NUCLEOTIDE SEQUENCE [LARGE SCALE GENOMIC DNA]</scope>
    <source>
        <strain evidence="13">1804121828</strain>
    </source>
</reference>
<evidence type="ECO:0000256" key="6">
    <source>
        <dbReference type="ARBA" id="ARBA00022984"/>
    </source>
</evidence>
<dbReference type="GO" id="GO:0071555">
    <property type="term" value="P:cell wall organization"/>
    <property type="evidence" value="ECO:0007669"/>
    <property type="project" value="UniProtKB-KW"/>
</dbReference>
<feature type="binding site" evidence="10">
    <location>
        <begin position="10"/>
        <end position="12"/>
    </location>
    <ligand>
        <name>UDP-N-acetyl-alpha-D-glucosamine</name>
        <dbReference type="ChEBI" id="CHEBI:57705"/>
    </ligand>
</feature>
<organism evidence="13 14">
    <name type="scientific">Aedoeadaptatus nemausensis</name>
    <dbReference type="NCBI Taxonomy" id="2582829"/>
    <lineage>
        <taxon>Bacteria</taxon>
        <taxon>Bacillati</taxon>
        <taxon>Bacillota</taxon>
        <taxon>Tissierellia</taxon>
        <taxon>Tissierellales</taxon>
        <taxon>Peptoniphilaceae</taxon>
        <taxon>Aedoeadaptatus</taxon>
    </lineage>
</organism>
<dbReference type="RefSeq" id="WP_180498489.1">
    <property type="nucleotide sequence ID" value="NZ_CAIJCS010000014.1"/>
</dbReference>
<feature type="domain" description="Glycosyltransferase family 28 N-terminal" evidence="11">
    <location>
        <begin position="3"/>
        <end position="141"/>
    </location>
</feature>
<dbReference type="Proteomes" id="UP000586454">
    <property type="component" value="Unassembled WGS sequence"/>
</dbReference>
<gene>
    <name evidence="10" type="primary">murG</name>
    <name evidence="13" type="ORF">PEPNEM18_00281</name>
</gene>
<dbReference type="GO" id="GO:0051301">
    <property type="term" value="P:cell division"/>
    <property type="evidence" value="ECO:0007669"/>
    <property type="project" value="UniProtKB-KW"/>
</dbReference>
<dbReference type="PANTHER" id="PTHR21015">
    <property type="entry name" value="UDP-N-ACETYLGLUCOSAMINE--N-ACETYLMURAMYL-(PENTAPEPTIDE) PYROPHOSPHORYL-UNDECAPRENOL N-ACETYLGLUCOSAMINE TRANSFERASE 1"/>
    <property type="match status" value="1"/>
</dbReference>
<comment type="catalytic activity">
    <reaction evidence="10">
        <text>di-trans,octa-cis-undecaprenyl diphospho-N-acetyl-alpha-D-muramoyl-L-alanyl-D-glutamyl-meso-2,6-diaminopimeloyl-D-alanyl-D-alanine + UDP-N-acetyl-alpha-D-glucosamine = di-trans,octa-cis-undecaprenyl diphospho-[N-acetyl-alpha-D-glucosaminyl-(1-&gt;4)]-N-acetyl-alpha-D-muramoyl-L-alanyl-D-glutamyl-meso-2,6-diaminopimeloyl-D-alanyl-D-alanine + UDP + H(+)</text>
        <dbReference type="Rhea" id="RHEA:31227"/>
        <dbReference type="ChEBI" id="CHEBI:15378"/>
        <dbReference type="ChEBI" id="CHEBI:57705"/>
        <dbReference type="ChEBI" id="CHEBI:58223"/>
        <dbReference type="ChEBI" id="CHEBI:61387"/>
        <dbReference type="ChEBI" id="CHEBI:61388"/>
        <dbReference type="EC" id="2.4.1.227"/>
    </reaction>
</comment>
<dbReference type="GO" id="GO:0008360">
    <property type="term" value="P:regulation of cell shape"/>
    <property type="evidence" value="ECO:0007669"/>
    <property type="project" value="UniProtKB-KW"/>
</dbReference>
<feature type="binding site" evidence="10">
    <location>
        <position position="197"/>
    </location>
    <ligand>
        <name>UDP-N-acetyl-alpha-D-glucosamine</name>
        <dbReference type="ChEBI" id="CHEBI:57705"/>
    </ligand>
</feature>
<comment type="subcellular location">
    <subcellularLocation>
        <location evidence="10">Cell membrane</location>
        <topology evidence="10">Peripheral membrane protein</topology>
        <orientation evidence="10">Cytoplasmic side</orientation>
    </subcellularLocation>
</comment>
<dbReference type="InterPro" id="IPR004276">
    <property type="entry name" value="GlycoTrans_28_N"/>
</dbReference>
<keyword evidence="7 10" id="KW-0472">Membrane</keyword>
<evidence type="ECO:0000259" key="11">
    <source>
        <dbReference type="Pfam" id="PF03033"/>
    </source>
</evidence>
<feature type="binding site" evidence="10">
    <location>
        <position position="296"/>
    </location>
    <ligand>
        <name>UDP-N-acetyl-alpha-D-glucosamine</name>
        <dbReference type="ChEBI" id="CHEBI:57705"/>
    </ligand>
</feature>
<evidence type="ECO:0000256" key="3">
    <source>
        <dbReference type="ARBA" id="ARBA00022676"/>
    </source>
</evidence>
<accession>A0A6V6XZ47</accession>
<dbReference type="GO" id="GO:0005886">
    <property type="term" value="C:plasma membrane"/>
    <property type="evidence" value="ECO:0007669"/>
    <property type="project" value="UniProtKB-SubCell"/>
</dbReference>
<keyword evidence="14" id="KW-1185">Reference proteome</keyword>
<evidence type="ECO:0000256" key="2">
    <source>
        <dbReference type="ARBA" id="ARBA00022618"/>
    </source>
</evidence>
<keyword evidence="3 10" id="KW-0328">Glycosyltransferase</keyword>
<keyword evidence="2 10" id="KW-0132">Cell division</keyword>
<evidence type="ECO:0000313" key="14">
    <source>
        <dbReference type="Proteomes" id="UP000586454"/>
    </source>
</evidence>
<dbReference type="GO" id="GO:0009252">
    <property type="term" value="P:peptidoglycan biosynthetic process"/>
    <property type="evidence" value="ECO:0007669"/>
    <property type="project" value="UniProtKB-UniRule"/>
</dbReference>
<dbReference type="CDD" id="cd03785">
    <property type="entry name" value="GT28_MurG"/>
    <property type="match status" value="1"/>
</dbReference>
<feature type="domain" description="Glycosyl transferase family 28 C-terminal" evidence="12">
    <location>
        <begin position="191"/>
        <end position="343"/>
    </location>
</feature>
<comment type="pathway">
    <text evidence="10">Cell wall biogenesis; peptidoglycan biosynthesis.</text>
</comment>
<evidence type="ECO:0000256" key="5">
    <source>
        <dbReference type="ARBA" id="ARBA00022960"/>
    </source>
</evidence>
<keyword evidence="4 10" id="KW-0808">Transferase</keyword>
<evidence type="ECO:0000256" key="4">
    <source>
        <dbReference type="ARBA" id="ARBA00022679"/>
    </source>
</evidence>
<comment type="similarity">
    <text evidence="10">Belongs to the glycosyltransferase 28 family. MurG subfamily.</text>
</comment>
<evidence type="ECO:0000259" key="12">
    <source>
        <dbReference type="Pfam" id="PF04101"/>
    </source>
</evidence>
<dbReference type="InterPro" id="IPR007235">
    <property type="entry name" value="Glyco_trans_28_C"/>
</dbReference>
<dbReference type="InterPro" id="IPR006009">
    <property type="entry name" value="GlcNAc_MurG"/>
</dbReference>
<comment type="caution">
    <text evidence="13">The sequence shown here is derived from an EMBL/GenBank/DDBJ whole genome shotgun (WGS) entry which is preliminary data.</text>
</comment>
<dbReference type="UniPathway" id="UPA00219"/>
<feature type="binding site" evidence="10">
    <location>
        <position position="125"/>
    </location>
    <ligand>
        <name>UDP-N-acetyl-alpha-D-glucosamine</name>
        <dbReference type="ChEBI" id="CHEBI:57705"/>
    </ligand>
</feature>
<comment type="caution">
    <text evidence="10">Lacks conserved residue(s) required for the propagation of feature annotation.</text>
</comment>
<proteinExistence type="inferred from homology"/>
<dbReference type="Pfam" id="PF04101">
    <property type="entry name" value="Glyco_tran_28_C"/>
    <property type="match status" value="1"/>
</dbReference>
<keyword evidence="9 10" id="KW-0961">Cell wall biogenesis/degradation</keyword>
<keyword evidence="8 10" id="KW-0131">Cell cycle</keyword>
<dbReference type="EMBL" id="CAIJCS010000014">
    <property type="protein sequence ID" value="CAC9924598.1"/>
    <property type="molecule type" value="Genomic_DNA"/>
</dbReference>
<keyword evidence="6 10" id="KW-0573">Peptidoglycan synthesis</keyword>
<evidence type="ECO:0000256" key="1">
    <source>
        <dbReference type="ARBA" id="ARBA00022475"/>
    </source>
</evidence>
<dbReference type="HAMAP" id="MF_00033">
    <property type="entry name" value="MurG"/>
    <property type="match status" value="1"/>
</dbReference>
<evidence type="ECO:0000256" key="10">
    <source>
        <dbReference type="HAMAP-Rule" id="MF_00033"/>
    </source>
</evidence>
<dbReference type="AlphaFoldDB" id="A0A6V6XZ47"/>
<dbReference type="Gene3D" id="3.40.50.2000">
    <property type="entry name" value="Glycogen Phosphorylase B"/>
    <property type="match status" value="2"/>
</dbReference>
<protein>
    <recommendedName>
        <fullName evidence="10">UDP-N-acetylglucosamine--N-acetylmuramyl-(pentapeptide) pyrophosphoryl-undecaprenol N-acetylglucosamine transferase</fullName>
        <ecNumber evidence="10">2.4.1.227</ecNumber>
    </recommendedName>
    <alternativeName>
        <fullName evidence="10">Undecaprenyl-PP-MurNAc-pentapeptide-UDPGlcNAc GlcNAc transferase</fullName>
    </alternativeName>
</protein>
<keyword evidence="5 10" id="KW-0133">Cell shape</keyword>
<comment type="function">
    <text evidence="10">Cell wall formation. Catalyzes the transfer of a GlcNAc subunit on undecaprenyl-pyrophosphoryl-MurNAc-pentapeptide (lipid intermediate I) to form undecaprenyl-pyrophosphoryl-MurNAc-(pentapeptide)GlcNAc (lipid intermediate II).</text>
</comment>
<dbReference type="NCBIfam" id="TIGR01133">
    <property type="entry name" value="murG"/>
    <property type="match status" value="1"/>
</dbReference>
<dbReference type="GO" id="GO:0050511">
    <property type="term" value="F:undecaprenyldiphospho-muramoylpentapeptide beta-N-acetylglucosaminyltransferase activity"/>
    <property type="evidence" value="ECO:0007669"/>
    <property type="project" value="UniProtKB-UniRule"/>
</dbReference>
<sequence>MKVILSGGGTGGHIYPALAIGEALKNKVEDVDILYVGKKDSMEEELAKKEGLKFAPVHIKGFPRKKINKESILTMMELLRGLHDAGEILKEFEPDVVIGTGGYVCAPIVLKAQRKNIKTVIQEQNAYPGKTNRLLAKRVDLIAYSFKEAEHYFPDHAKKLYTGNPIRSSFQKVQREKALENLGLGNEKSLVLSFGGSGGQESTNEAILEIMGHYKELPFHLVHITGKEHYEGFVERMPEVDENSYTILDYSHQIPEFLAVAKLVVASSSAMTLAEISAMHLPSILIPKAYTAGNHQYHNAMSYKKADAAEVIEEKDLNGQVLLEVMKRLLDNEEACRAMGNAAYGLINPKGTEEIVDAILEVVSS</sequence>
<evidence type="ECO:0000256" key="9">
    <source>
        <dbReference type="ARBA" id="ARBA00023316"/>
    </source>
</evidence>